<sequence>MSDDVLKNKVQDLLEKIERVFHTEWRKTKLNLDHEMIEHFIDGKGTFFEPEGSNTVIPWTSRDELLISYRSLLEEFGGSVEGAGVVSEEAADRNYADVVSAVDHAVEEETKQQATKSAIPNPAKAEIPGPQTGTQAIPGPGNVQWPGPITGPVAIGPASAQGFHNPFAAAVNEKEPKPPTSMQGPDTGMPKVEVDPAALRAIVSMEKFAHLLKGVKHEVIRNFVLAEGTNSGTGKPTIVIYTLENVWMEFAFPYEEGQRILNKYPQRDPELIEFMKSSGHKE</sequence>
<name>A0A2S7U6Y4_9BACT</name>
<keyword evidence="3" id="KW-1185">Reference proteome</keyword>
<proteinExistence type="predicted"/>
<organism evidence="2 3">
    <name type="scientific">Rubritalea profundi</name>
    <dbReference type="NCBI Taxonomy" id="1658618"/>
    <lineage>
        <taxon>Bacteria</taxon>
        <taxon>Pseudomonadati</taxon>
        <taxon>Verrucomicrobiota</taxon>
        <taxon>Verrucomicrobiia</taxon>
        <taxon>Verrucomicrobiales</taxon>
        <taxon>Rubritaleaceae</taxon>
        <taxon>Rubritalea</taxon>
    </lineage>
</organism>
<evidence type="ECO:0000313" key="2">
    <source>
        <dbReference type="EMBL" id="PQJ30062.1"/>
    </source>
</evidence>
<dbReference type="AlphaFoldDB" id="A0A2S7U6Y4"/>
<feature type="region of interest" description="Disordered" evidence="1">
    <location>
        <begin position="110"/>
        <end position="143"/>
    </location>
</feature>
<dbReference type="Proteomes" id="UP000239907">
    <property type="component" value="Unassembled WGS sequence"/>
</dbReference>
<comment type="caution">
    <text evidence="2">The sequence shown here is derived from an EMBL/GenBank/DDBJ whole genome shotgun (WGS) entry which is preliminary data.</text>
</comment>
<dbReference type="RefSeq" id="WP_105044582.1">
    <property type="nucleotide sequence ID" value="NZ_MQWA01000001.1"/>
</dbReference>
<dbReference type="EMBL" id="MQWA01000001">
    <property type="protein sequence ID" value="PQJ30062.1"/>
    <property type="molecule type" value="Genomic_DNA"/>
</dbReference>
<evidence type="ECO:0000256" key="1">
    <source>
        <dbReference type="SAM" id="MobiDB-lite"/>
    </source>
</evidence>
<reference evidence="2 3" key="1">
    <citation type="submission" date="2016-12" db="EMBL/GenBank/DDBJ databases">
        <title>Study of bacterial adaptation to deep sea.</title>
        <authorList>
            <person name="Song J."/>
            <person name="Yoshizawa S."/>
            <person name="Kogure K."/>
        </authorList>
    </citation>
    <scope>NUCLEOTIDE SEQUENCE [LARGE SCALE GENOMIC DNA]</scope>
    <source>
        <strain evidence="2 3">SAORIC-165</strain>
    </source>
</reference>
<protein>
    <submittedName>
        <fullName evidence="2">Uncharacterized protein</fullName>
    </submittedName>
</protein>
<accession>A0A2S7U6Y4</accession>
<dbReference type="OrthoDB" id="189148at2"/>
<gene>
    <name evidence="2" type="ORF">BSZ32_17315</name>
</gene>
<evidence type="ECO:0000313" key="3">
    <source>
        <dbReference type="Proteomes" id="UP000239907"/>
    </source>
</evidence>